<evidence type="ECO:0000313" key="4">
    <source>
        <dbReference type="Proteomes" id="UP000001056"/>
    </source>
</evidence>
<feature type="compositionally biased region" description="Low complexity" evidence="1">
    <location>
        <begin position="477"/>
        <end position="503"/>
    </location>
</feature>
<organism evidence="3 4">
    <name type="scientific">Chaetomium globosum (strain ATCC 6205 / CBS 148.51 / DSM 1962 / NBRC 6347 / NRRL 1970)</name>
    <name type="common">Soil fungus</name>
    <dbReference type="NCBI Taxonomy" id="306901"/>
    <lineage>
        <taxon>Eukaryota</taxon>
        <taxon>Fungi</taxon>
        <taxon>Dikarya</taxon>
        <taxon>Ascomycota</taxon>
        <taxon>Pezizomycotina</taxon>
        <taxon>Sordariomycetes</taxon>
        <taxon>Sordariomycetidae</taxon>
        <taxon>Sordariales</taxon>
        <taxon>Chaetomiaceae</taxon>
        <taxon>Chaetomium</taxon>
    </lineage>
</organism>
<dbReference type="Pfam" id="PF02136">
    <property type="entry name" value="NTF2"/>
    <property type="match status" value="1"/>
</dbReference>
<dbReference type="OMA" id="EYGMQKQ"/>
<dbReference type="Proteomes" id="UP000001056">
    <property type="component" value="Unassembled WGS sequence"/>
</dbReference>
<feature type="region of interest" description="Disordered" evidence="1">
    <location>
        <begin position="275"/>
        <end position="329"/>
    </location>
</feature>
<feature type="compositionally biased region" description="Basic and acidic residues" evidence="1">
    <location>
        <begin position="435"/>
        <end position="453"/>
    </location>
</feature>
<gene>
    <name evidence="3" type="ORF">CHGG_08977</name>
</gene>
<evidence type="ECO:0000313" key="3">
    <source>
        <dbReference type="EMBL" id="EAQ84963.1"/>
    </source>
</evidence>
<dbReference type="SUPFAM" id="SSF54427">
    <property type="entry name" value="NTF2-like"/>
    <property type="match status" value="1"/>
</dbReference>
<dbReference type="OrthoDB" id="5400327at2759"/>
<feature type="region of interest" description="Disordered" evidence="1">
    <location>
        <begin position="641"/>
        <end position="670"/>
    </location>
</feature>
<evidence type="ECO:0000256" key="1">
    <source>
        <dbReference type="SAM" id="MobiDB-lite"/>
    </source>
</evidence>
<dbReference type="PROSITE" id="PS50177">
    <property type="entry name" value="NTF2_DOMAIN"/>
    <property type="match status" value="1"/>
</dbReference>
<name>Q2GSS7_CHAGB</name>
<accession>Q2GSS7</accession>
<dbReference type="Pfam" id="PF25534">
    <property type="entry name" value="DUF7918"/>
    <property type="match status" value="1"/>
</dbReference>
<dbReference type="GeneID" id="4395388"/>
<feature type="region of interest" description="Disordered" evidence="1">
    <location>
        <begin position="192"/>
        <end position="255"/>
    </location>
</feature>
<dbReference type="InterPro" id="IPR032710">
    <property type="entry name" value="NTF2-like_dom_sf"/>
</dbReference>
<feature type="compositionally biased region" description="Acidic residues" evidence="1">
    <location>
        <begin position="419"/>
        <end position="431"/>
    </location>
</feature>
<dbReference type="Gene3D" id="3.10.450.50">
    <property type="match status" value="1"/>
</dbReference>
<dbReference type="eggNOG" id="KOG2104">
    <property type="taxonomic scope" value="Eukaryota"/>
</dbReference>
<dbReference type="CDD" id="cd00780">
    <property type="entry name" value="NTF2"/>
    <property type="match status" value="1"/>
</dbReference>
<dbReference type="PANTHER" id="PTHR36223">
    <property type="entry name" value="BETA-LACTAMASE-TYPE TRANSPEPTIDASE FOLD DOMAIN CONTAINING PROTEIN"/>
    <property type="match status" value="1"/>
</dbReference>
<dbReference type="PANTHER" id="PTHR36223:SF5">
    <property type="entry name" value="BETA-LACTAMASE-TYPE TRANSPEPTIDASE FOLD DOMAIN CONTAINING PROTEIN"/>
    <property type="match status" value="1"/>
</dbReference>
<protein>
    <recommendedName>
        <fullName evidence="2">NTF2 domain-containing protein</fullName>
    </recommendedName>
</protein>
<dbReference type="VEuPathDB" id="FungiDB:CHGG_08977"/>
<dbReference type="EMBL" id="CH408034">
    <property type="protein sequence ID" value="EAQ84963.1"/>
    <property type="molecule type" value="Genomic_DNA"/>
</dbReference>
<dbReference type="HOGENOM" id="CLU_359017_0_0_1"/>
<dbReference type="RefSeq" id="XP_001226904.1">
    <property type="nucleotide sequence ID" value="XM_001226903.1"/>
</dbReference>
<feature type="compositionally biased region" description="Basic and acidic residues" evidence="1">
    <location>
        <begin position="275"/>
        <end position="293"/>
    </location>
</feature>
<reference evidence="4" key="1">
    <citation type="journal article" date="2015" name="Genome Announc.">
        <title>Draft genome sequence of the cellulolytic fungus Chaetomium globosum.</title>
        <authorList>
            <person name="Cuomo C.A."/>
            <person name="Untereiner W.A."/>
            <person name="Ma L.-J."/>
            <person name="Grabherr M."/>
            <person name="Birren B.W."/>
        </authorList>
    </citation>
    <scope>NUCLEOTIDE SEQUENCE [LARGE SCALE GENOMIC DNA]</scope>
    <source>
        <strain evidence="4">ATCC 6205 / CBS 148.51 / DSM 1962 / NBRC 6347 / NRRL 1970</strain>
    </source>
</reference>
<dbReference type="InterPro" id="IPR002075">
    <property type="entry name" value="NTF2_dom"/>
</dbReference>
<evidence type="ECO:0000259" key="2">
    <source>
        <dbReference type="PROSITE" id="PS50177"/>
    </source>
</evidence>
<feature type="compositionally biased region" description="Acidic residues" evidence="1">
    <location>
        <begin position="238"/>
        <end position="253"/>
    </location>
</feature>
<dbReference type="InterPro" id="IPR018222">
    <property type="entry name" value="Nuclear_transport_factor_2_euk"/>
</dbReference>
<feature type="domain" description="NTF2" evidence="2">
    <location>
        <begin position="681"/>
        <end position="777"/>
    </location>
</feature>
<feature type="compositionally biased region" description="Basic residues" evidence="1">
    <location>
        <begin position="192"/>
        <end position="204"/>
    </location>
</feature>
<dbReference type="InterPro" id="IPR057678">
    <property type="entry name" value="DUF7918"/>
</dbReference>
<dbReference type="AlphaFoldDB" id="Q2GSS7"/>
<feature type="region of interest" description="Disordered" evidence="1">
    <location>
        <begin position="536"/>
        <end position="574"/>
    </location>
</feature>
<proteinExistence type="predicted"/>
<keyword evidence="4" id="KW-1185">Reference proteome</keyword>
<feature type="region of interest" description="Disordered" evidence="1">
    <location>
        <begin position="349"/>
        <end position="504"/>
    </location>
</feature>
<sequence>MPCFKGIAVSIHANGMPLPEHGVQKQSRVSRINSYIPVPQPQLSGDSNKPEPAKFAISITLLTPGLTIPYSACKPTPDNPNPKPQLVGPLPSSTGERGKFHGVVTPYIPMTNSENETIAAYIYFDGRGKEEVATLLRPGEETWVNSRWVQVPDAEGGGLAEREFLFREVGLERWLNGLDLKGHDAAEKLERRRQKFEKRRRRQKQQSEEGMGMDFEGSSKPRGTLRYGADERSPVEAVFDEDSISSSDDDEPPEATGQIKVAMFRVIASGEIKKGEYSPQFDAHDDSSEDEGKGGSNGIDADVEHTTSFAKPKTLDPKTISTQTVTGIDGPDKPYAVFTFFYRGERQLQKMGVMAPPKPQTTSPAMKRRSGQVDFSSLGPLKTSGTVGFSAFRDRDSKPTRSRKSRKSNGASENTAMDADSDDDDDDDDSAEILSKMEDIDSKDDKSKLRPDDAQFSGELADGVNRIRLKRAHSADPDSASSPRKSPSAGIATPPEAATPGGLAPLGGAAGIFGKSLTDDSNVVGSPLKKARPSLGADAIVGGGDSTGGSFPPRARRYTRQGSGCSGKPGSRAGCAADEDGRGGAITWEACGSYLCAAYLHGLAVCPRAIGRSRAKGITGSMIWEEKQQQATWLQPKIEIPSRPSRPATLAAQDSQEAARKSRRARPGEGCLFTPRSRDPLFLGLRRDQSMLTFESSQSLGVAGILEKLTNLTFQKVERYQYGTPDAQPTANGGIIILVTGQLKVDDGDHPLPYSQAFQLCQDAAGQWFVYNDVFKLVLG</sequence>
<dbReference type="STRING" id="306901.Q2GSS7"/>
<dbReference type="InParanoid" id="Q2GSS7"/>